<protein>
    <submittedName>
        <fullName evidence="4">Short chain dehydrogenase</fullName>
    </submittedName>
</protein>
<gene>
    <name evidence="4" type="ORF">PHISCL_08864</name>
</gene>
<comment type="similarity">
    <text evidence="1">Belongs to the short-chain dehydrogenases/reductases (SDR) family.</text>
</comment>
<dbReference type="AlphaFoldDB" id="A0A3A2Z7E2"/>
<organism evidence="4 5">
    <name type="scientific">Aspergillus sclerotialis</name>
    <dbReference type="NCBI Taxonomy" id="2070753"/>
    <lineage>
        <taxon>Eukaryota</taxon>
        <taxon>Fungi</taxon>
        <taxon>Dikarya</taxon>
        <taxon>Ascomycota</taxon>
        <taxon>Pezizomycotina</taxon>
        <taxon>Eurotiomycetes</taxon>
        <taxon>Eurotiomycetidae</taxon>
        <taxon>Eurotiales</taxon>
        <taxon>Aspergillaceae</taxon>
        <taxon>Aspergillus</taxon>
        <taxon>Aspergillus subgen. Polypaecilum</taxon>
    </lineage>
</organism>
<dbReference type="InterPro" id="IPR002347">
    <property type="entry name" value="SDR_fam"/>
</dbReference>
<proteinExistence type="inferred from homology"/>
<keyword evidence="3" id="KW-0560">Oxidoreductase</keyword>
<dbReference type="STRING" id="2070753.A0A3A2Z7E2"/>
<evidence type="ECO:0000256" key="3">
    <source>
        <dbReference type="ARBA" id="ARBA00023002"/>
    </source>
</evidence>
<sequence length="349" mass="39017">MHMDGTVIVTGATGALGQALLKNALQRPETHTLLATTSYRASARATQLQQILDSYDKGQHASIVEVDLADQDSIHTFASDINSKVSAGKLPPIRALVLNAAFFFERNGLKFAGRDPRTGDPFEMHFLVNYLGNFLLSLLLLESMDRKRGRIVYVSSWAHDPSRRENKRFGPDKLSWNVEDLAHPVTSKLASDVSAEAMRRYGASKLALVTFMHALQQRLTETRDLDNIRIVGVDPGAMLHSNIAEKTSTFERFTMVPLIQLYTRIAQYINPNGMFRTVEKSAEDVLRAAFETTDPYLARDAYFDGNRPAETAVESKDLERQKELWQLSLLYVGLEERETALGPARCGTP</sequence>
<dbReference type="InterPro" id="IPR020904">
    <property type="entry name" value="Sc_DH/Rdtase_CS"/>
</dbReference>
<dbReference type="GO" id="GO:0044550">
    <property type="term" value="P:secondary metabolite biosynthetic process"/>
    <property type="evidence" value="ECO:0007669"/>
    <property type="project" value="UniProtKB-ARBA"/>
</dbReference>
<dbReference type="PRINTS" id="PR00081">
    <property type="entry name" value="GDHRDH"/>
</dbReference>
<dbReference type="PANTHER" id="PTHR24320">
    <property type="entry name" value="RETINOL DEHYDROGENASE"/>
    <property type="match status" value="1"/>
</dbReference>
<dbReference type="InterPro" id="IPR036291">
    <property type="entry name" value="NAD(P)-bd_dom_sf"/>
</dbReference>
<evidence type="ECO:0000256" key="1">
    <source>
        <dbReference type="ARBA" id="ARBA00006484"/>
    </source>
</evidence>
<keyword evidence="5" id="KW-1185">Reference proteome</keyword>
<reference evidence="5" key="1">
    <citation type="submission" date="2017-02" db="EMBL/GenBank/DDBJ databases">
        <authorList>
            <person name="Tafer H."/>
            <person name="Lopandic K."/>
        </authorList>
    </citation>
    <scope>NUCLEOTIDE SEQUENCE [LARGE SCALE GENOMIC DNA]</scope>
    <source>
        <strain evidence="5">CBS 366.77</strain>
    </source>
</reference>
<comment type="caution">
    <text evidence="4">The sequence shown here is derived from an EMBL/GenBank/DDBJ whole genome shotgun (WGS) entry which is preliminary data.</text>
</comment>
<dbReference type="Proteomes" id="UP000266188">
    <property type="component" value="Unassembled WGS sequence"/>
</dbReference>
<dbReference type="OrthoDB" id="191139at2759"/>
<dbReference type="Gene3D" id="3.40.50.720">
    <property type="entry name" value="NAD(P)-binding Rossmann-like Domain"/>
    <property type="match status" value="1"/>
</dbReference>
<name>A0A3A2Z7E2_9EURO</name>
<dbReference type="SUPFAM" id="SSF51735">
    <property type="entry name" value="NAD(P)-binding Rossmann-fold domains"/>
    <property type="match status" value="1"/>
</dbReference>
<keyword evidence="2" id="KW-0521">NADP</keyword>
<dbReference type="GO" id="GO:0016491">
    <property type="term" value="F:oxidoreductase activity"/>
    <property type="evidence" value="ECO:0007669"/>
    <property type="project" value="UniProtKB-KW"/>
</dbReference>
<dbReference type="PANTHER" id="PTHR24320:SF152">
    <property type="entry name" value="SHORT-CHAIN DEHYDROGENASE_REDUCTASE FAMILY PROTEIN"/>
    <property type="match status" value="1"/>
</dbReference>
<dbReference type="EMBL" id="MVGC01000491">
    <property type="protein sequence ID" value="RJE18796.1"/>
    <property type="molecule type" value="Genomic_DNA"/>
</dbReference>
<dbReference type="Pfam" id="PF00106">
    <property type="entry name" value="adh_short"/>
    <property type="match status" value="1"/>
</dbReference>
<dbReference type="PROSITE" id="PS00061">
    <property type="entry name" value="ADH_SHORT"/>
    <property type="match status" value="1"/>
</dbReference>
<evidence type="ECO:0000256" key="2">
    <source>
        <dbReference type="ARBA" id="ARBA00022857"/>
    </source>
</evidence>
<accession>A0A3A2Z7E2</accession>
<evidence type="ECO:0000313" key="4">
    <source>
        <dbReference type="EMBL" id="RJE18796.1"/>
    </source>
</evidence>
<evidence type="ECO:0000313" key="5">
    <source>
        <dbReference type="Proteomes" id="UP000266188"/>
    </source>
</evidence>